<dbReference type="OrthoDB" id="244107at2759"/>
<dbReference type="PANTHER" id="PTHR12616">
    <property type="entry name" value="VACUOLAR PROTEIN SORTING VPS41"/>
    <property type="match status" value="1"/>
</dbReference>
<protein>
    <submittedName>
        <fullName evidence="2">Uncharacterized protein</fullName>
    </submittedName>
</protein>
<dbReference type="PANTHER" id="PTHR12616:SF1">
    <property type="entry name" value="VACUOLAR PROTEIN SORTING-ASSOCIATED PROTEIN 41 HOMOLOG"/>
    <property type="match status" value="1"/>
</dbReference>
<dbReference type="InterPro" id="IPR045111">
    <property type="entry name" value="Vps41/Vps8"/>
</dbReference>
<evidence type="ECO:0000313" key="2">
    <source>
        <dbReference type="EMBL" id="RKO91885.1"/>
    </source>
</evidence>
<dbReference type="EMBL" id="KZ994862">
    <property type="protein sequence ID" value="RKO91885.1"/>
    <property type="molecule type" value="Genomic_DNA"/>
</dbReference>
<dbReference type="GO" id="GO:0009267">
    <property type="term" value="P:cellular response to starvation"/>
    <property type="evidence" value="ECO:0007669"/>
    <property type="project" value="TreeGrafter"/>
</dbReference>
<proteinExistence type="predicted"/>
<organism evidence="2 3">
    <name type="scientific">Blyttiomyces helicus</name>
    <dbReference type="NCBI Taxonomy" id="388810"/>
    <lineage>
        <taxon>Eukaryota</taxon>
        <taxon>Fungi</taxon>
        <taxon>Fungi incertae sedis</taxon>
        <taxon>Chytridiomycota</taxon>
        <taxon>Chytridiomycota incertae sedis</taxon>
        <taxon>Chytridiomycetes</taxon>
        <taxon>Chytridiomycetes incertae sedis</taxon>
        <taxon>Blyttiomyces</taxon>
    </lineage>
</organism>
<dbReference type="GO" id="GO:0016236">
    <property type="term" value="P:macroautophagy"/>
    <property type="evidence" value="ECO:0007669"/>
    <property type="project" value="TreeGrafter"/>
</dbReference>
<keyword evidence="3" id="KW-1185">Reference proteome</keyword>
<dbReference type="GO" id="GO:0030897">
    <property type="term" value="C:HOPS complex"/>
    <property type="evidence" value="ECO:0007669"/>
    <property type="project" value="TreeGrafter"/>
</dbReference>
<dbReference type="AlphaFoldDB" id="A0A4P9WIP3"/>
<dbReference type="GO" id="GO:0005770">
    <property type="term" value="C:late endosome"/>
    <property type="evidence" value="ECO:0007669"/>
    <property type="project" value="TreeGrafter"/>
</dbReference>
<feature type="region of interest" description="Disordered" evidence="1">
    <location>
        <begin position="1"/>
        <end position="20"/>
    </location>
</feature>
<dbReference type="Pfam" id="PF23556">
    <property type="entry name" value="TPR_Vps41"/>
    <property type="match status" value="1"/>
</dbReference>
<dbReference type="GO" id="GO:0006623">
    <property type="term" value="P:protein targeting to vacuole"/>
    <property type="evidence" value="ECO:0007669"/>
    <property type="project" value="InterPro"/>
</dbReference>
<evidence type="ECO:0000313" key="3">
    <source>
        <dbReference type="Proteomes" id="UP000269721"/>
    </source>
</evidence>
<name>A0A4P9WIP3_9FUNG</name>
<evidence type="ECO:0000256" key="1">
    <source>
        <dbReference type="SAM" id="MobiDB-lite"/>
    </source>
</evidence>
<sequence>MARGENGLSRPATSMTISSGSSIGKNVARLWRPPRLQVNSILDVGQNYLTKLMNQGNAAHMRPTILREDHKLWEQWMYRLAEIKRIAASFWQNSGPSLSRSHVLIAGLRAVCSLSHLSPWQNLFATFIFRPYMIRPFLPVQLPQLSSTVYEIVLMYFFSTDLPISRIVEQLRGDSRSIHIYLDTLFQKDPLEGSEYHPLQPAFYVEFDCPRLIDFLRSSTYCSFSNAHEVCEIFDMVPEIVFLLGKMGDSRKALMLSIERLRDVKRAIYFAKEQMRKTFGRICSNTRWISSRISNGLEIQGLRNALVKIMSDYGVQMSRERCEKVLISVMVTLHENLHRARTRGLPCSSRISLPTCAPGWSIDLMPDNFKSPISLLSLTPVIYLPTAEVIRTMCQTDIPMKGTSACLPLVRLLLPPLRDSDLIIFFCRHSYNTSCLAAAVDAKAKGTVPSSPVRANASRARSAAPRLDGTEVAWETQLAEPSGSGSWLDDGCKSEREITKIVARNVSTTQTNFSKSVAPGHPISRSPHPTYSHLHFSHTAFAAPV</sequence>
<reference evidence="3" key="1">
    <citation type="journal article" date="2018" name="Nat. Microbiol.">
        <title>Leveraging single-cell genomics to expand the fungal tree of life.</title>
        <authorList>
            <person name="Ahrendt S.R."/>
            <person name="Quandt C.A."/>
            <person name="Ciobanu D."/>
            <person name="Clum A."/>
            <person name="Salamov A."/>
            <person name="Andreopoulos B."/>
            <person name="Cheng J.F."/>
            <person name="Woyke T."/>
            <person name="Pelin A."/>
            <person name="Henrissat B."/>
            <person name="Reynolds N.K."/>
            <person name="Benny G.L."/>
            <person name="Smith M.E."/>
            <person name="James T.Y."/>
            <person name="Grigoriev I.V."/>
        </authorList>
    </citation>
    <scope>NUCLEOTIDE SEQUENCE [LARGE SCALE GENOMIC DNA]</scope>
</reference>
<accession>A0A4P9WIP3</accession>
<dbReference type="Proteomes" id="UP000269721">
    <property type="component" value="Unassembled WGS sequence"/>
</dbReference>
<gene>
    <name evidence="2" type="ORF">BDK51DRAFT_34954</name>
</gene>
<dbReference type="GO" id="GO:0034058">
    <property type="term" value="P:endosomal vesicle fusion"/>
    <property type="evidence" value="ECO:0007669"/>
    <property type="project" value="TreeGrafter"/>
</dbReference>